<organism evidence="9 10">
    <name type="scientific">Brevibacillus fluminis</name>
    <dbReference type="NCBI Taxonomy" id="511487"/>
    <lineage>
        <taxon>Bacteria</taxon>
        <taxon>Bacillati</taxon>
        <taxon>Bacillota</taxon>
        <taxon>Bacilli</taxon>
        <taxon>Bacillales</taxon>
        <taxon>Paenibacillaceae</taxon>
        <taxon>Brevibacillus</taxon>
    </lineage>
</organism>
<dbReference type="Pfam" id="PF03845">
    <property type="entry name" value="Spore_permease"/>
    <property type="match status" value="1"/>
</dbReference>
<dbReference type="PANTHER" id="PTHR34975:SF2">
    <property type="entry name" value="SPORE GERMINATION PROTEIN A2"/>
    <property type="match status" value="1"/>
</dbReference>
<comment type="caution">
    <text evidence="9">The sequence shown here is derived from an EMBL/GenBank/DDBJ whole genome shotgun (WGS) entry which is preliminary data.</text>
</comment>
<feature type="transmembrane region" description="Helical" evidence="8">
    <location>
        <begin position="190"/>
        <end position="210"/>
    </location>
</feature>
<dbReference type="GO" id="GO:0009847">
    <property type="term" value="P:spore germination"/>
    <property type="evidence" value="ECO:0007669"/>
    <property type="project" value="InterPro"/>
</dbReference>
<feature type="transmembrane region" description="Helical" evidence="8">
    <location>
        <begin position="122"/>
        <end position="138"/>
    </location>
</feature>
<feature type="transmembrane region" description="Helical" evidence="8">
    <location>
        <begin position="150"/>
        <end position="170"/>
    </location>
</feature>
<dbReference type="InterPro" id="IPR004761">
    <property type="entry name" value="Spore_GerAB"/>
</dbReference>
<name>A0A3M8DN22_9BACL</name>
<evidence type="ECO:0000256" key="4">
    <source>
        <dbReference type="ARBA" id="ARBA00022544"/>
    </source>
</evidence>
<keyword evidence="3" id="KW-0813">Transport</keyword>
<dbReference type="AlphaFoldDB" id="A0A3M8DN22"/>
<keyword evidence="7 8" id="KW-0472">Membrane</keyword>
<reference evidence="9 10" key="1">
    <citation type="submission" date="2018-10" db="EMBL/GenBank/DDBJ databases">
        <title>Phylogenomics of Brevibacillus.</title>
        <authorList>
            <person name="Dunlap C."/>
        </authorList>
    </citation>
    <scope>NUCLEOTIDE SEQUENCE [LARGE SCALE GENOMIC DNA]</scope>
    <source>
        <strain evidence="9 10">JCM 15716</strain>
    </source>
</reference>
<evidence type="ECO:0000313" key="9">
    <source>
        <dbReference type="EMBL" id="RNB89490.1"/>
    </source>
</evidence>
<keyword evidence="4" id="KW-0309">Germination</keyword>
<feature type="transmembrane region" description="Helical" evidence="8">
    <location>
        <begin position="43"/>
        <end position="64"/>
    </location>
</feature>
<comment type="subcellular location">
    <subcellularLocation>
        <location evidence="1">Membrane</location>
        <topology evidence="1">Multi-pass membrane protein</topology>
    </subcellularLocation>
</comment>
<evidence type="ECO:0000256" key="8">
    <source>
        <dbReference type="SAM" id="Phobius"/>
    </source>
</evidence>
<dbReference type="RefSeq" id="WP_122917745.1">
    <property type="nucleotide sequence ID" value="NZ_RHHQ01000008.1"/>
</dbReference>
<comment type="similarity">
    <text evidence="2">Belongs to the amino acid-polyamine-organocation (APC) superfamily. Spore germination protein (SGP) (TC 2.A.3.9) family.</text>
</comment>
<dbReference type="Proteomes" id="UP000271031">
    <property type="component" value="Unassembled WGS sequence"/>
</dbReference>
<feature type="transmembrane region" description="Helical" evidence="8">
    <location>
        <begin position="222"/>
        <end position="244"/>
    </location>
</feature>
<accession>A0A3M8DN22</accession>
<feature type="transmembrane region" description="Helical" evidence="8">
    <location>
        <begin position="336"/>
        <end position="356"/>
    </location>
</feature>
<feature type="transmembrane region" description="Helical" evidence="8">
    <location>
        <begin position="9"/>
        <end position="31"/>
    </location>
</feature>
<gene>
    <name evidence="9" type="ORF">EDM56_09845</name>
</gene>
<dbReference type="Gene3D" id="1.20.1740.10">
    <property type="entry name" value="Amino acid/polyamine transporter I"/>
    <property type="match status" value="1"/>
</dbReference>
<evidence type="ECO:0000256" key="2">
    <source>
        <dbReference type="ARBA" id="ARBA00007998"/>
    </source>
</evidence>
<dbReference type="OrthoDB" id="2716906at2"/>
<proteinExistence type="inferred from homology"/>
<dbReference type="NCBIfam" id="TIGR00912">
    <property type="entry name" value="2A0309"/>
    <property type="match status" value="1"/>
</dbReference>
<keyword evidence="5 8" id="KW-0812">Transmembrane</keyword>
<dbReference type="GO" id="GO:0016020">
    <property type="term" value="C:membrane"/>
    <property type="evidence" value="ECO:0007669"/>
    <property type="project" value="UniProtKB-SubCell"/>
</dbReference>
<keyword evidence="10" id="KW-1185">Reference proteome</keyword>
<dbReference type="EMBL" id="RHHQ01000008">
    <property type="protein sequence ID" value="RNB89490.1"/>
    <property type="molecule type" value="Genomic_DNA"/>
</dbReference>
<feature type="transmembrane region" description="Helical" evidence="8">
    <location>
        <begin position="306"/>
        <end position="324"/>
    </location>
</feature>
<dbReference type="PANTHER" id="PTHR34975">
    <property type="entry name" value="SPORE GERMINATION PROTEIN A2"/>
    <property type="match status" value="1"/>
</dbReference>
<sequence length="369" mass="40645">MQQARDDKLAFSQVSIGMASFILGAGIVSLPRSAGEAAGTPDIWISVLLAGGIAILFGCVCAKLNQRFPGLTIYQFSSLLLGKPIGYLLNFVFITYWLIMAAYELRMQAEVIRHFLLDRTPIAFTSLCFLAISAYLVLGGINPIMRLSEIVFPITTIVIMGIMMLSLKSFDFNHFRPVLSDGITPVLKAVKPASLSYLGFETILVMGAVASEPKKLMRAVMIGMVFPIVIYSITLVMTVGTLSVDVVKTLTWPTIEVIRSIEIPGAFFSNFELFFIVVWTIQIFTTMVSGYYYASLGVSYMFKTELKYVQYGFFFVIYFLALYPEDLNEAFSLGDTVGNLSMFTAGAIPLLLLLISSIKGHGKNGKNNA</sequence>
<feature type="transmembrane region" description="Helical" evidence="8">
    <location>
        <begin position="273"/>
        <end position="294"/>
    </location>
</feature>
<feature type="transmembrane region" description="Helical" evidence="8">
    <location>
        <begin position="85"/>
        <end position="102"/>
    </location>
</feature>
<keyword evidence="6 8" id="KW-1133">Transmembrane helix</keyword>
<protein>
    <submittedName>
        <fullName evidence="9">Spore gernimation protein</fullName>
    </submittedName>
</protein>
<evidence type="ECO:0000313" key="10">
    <source>
        <dbReference type="Proteomes" id="UP000271031"/>
    </source>
</evidence>
<evidence type="ECO:0000256" key="7">
    <source>
        <dbReference type="ARBA" id="ARBA00023136"/>
    </source>
</evidence>
<evidence type="ECO:0000256" key="6">
    <source>
        <dbReference type="ARBA" id="ARBA00022989"/>
    </source>
</evidence>
<evidence type="ECO:0000256" key="3">
    <source>
        <dbReference type="ARBA" id="ARBA00022448"/>
    </source>
</evidence>
<evidence type="ECO:0000256" key="5">
    <source>
        <dbReference type="ARBA" id="ARBA00022692"/>
    </source>
</evidence>
<evidence type="ECO:0000256" key="1">
    <source>
        <dbReference type="ARBA" id="ARBA00004141"/>
    </source>
</evidence>